<feature type="compositionally biased region" description="Polar residues" evidence="1">
    <location>
        <begin position="212"/>
        <end position="226"/>
    </location>
</feature>
<dbReference type="EMBL" id="JARVKF010000397">
    <property type="protein sequence ID" value="KAK9417559.1"/>
    <property type="molecule type" value="Genomic_DNA"/>
</dbReference>
<organism evidence="2 3">
    <name type="scientific">Seiridium unicorne</name>
    <dbReference type="NCBI Taxonomy" id="138068"/>
    <lineage>
        <taxon>Eukaryota</taxon>
        <taxon>Fungi</taxon>
        <taxon>Dikarya</taxon>
        <taxon>Ascomycota</taxon>
        <taxon>Pezizomycotina</taxon>
        <taxon>Sordariomycetes</taxon>
        <taxon>Xylariomycetidae</taxon>
        <taxon>Amphisphaeriales</taxon>
        <taxon>Sporocadaceae</taxon>
        <taxon>Seiridium</taxon>
    </lineage>
</organism>
<feature type="region of interest" description="Disordered" evidence="1">
    <location>
        <begin position="1"/>
        <end position="70"/>
    </location>
</feature>
<dbReference type="Proteomes" id="UP001408356">
    <property type="component" value="Unassembled WGS sequence"/>
</dbReference>
<proteinExistence type="predicted"/>
<feature type="compositionally biased region" description="Basic and acidic residues" evidence="1">
    <location>
        <begin position="27"/>
        <end position="39"/>
    </location>
</feature>
<name>A0ABR2USE0_9PEZI</name>
<reference evidence="2 3" key="1">
    <citation type="journal article" date="2024" name="J. Plant Pathol.">
        <title>Sequence and assembly of the genome of Seiridium unicorne, isolate CBS 538.82, causal agent of cypress canker disease.</title>
        <authorList>
            <person name="Scali E."/>
            <person name="Rocca G.D."/>
            <person name="Danti R."/>
            <person name="Garbelotto M."/>
            <person name="Barberini S."/>
            <person name="Baroncelli R."/>
            <person name="Emiliani G."/>
        </authorList>
    </citation>
    <scope>NUCLEOTIDE SEQUENCE [LARGE SCALE GENOMIC DNA]</scope>
    <source>
        <strain evidence="2 3">BM-138-508</strain>
    </source>
</reference>
<accession>A0ABR2USE0</accession>
<protein>
    <submittedName>
        <fullName evidence="2">Uncharacterized protein</fullName>
    </submittedName>
</protein>
<evidence type="ECO:0000256" key="1">
    <source>
        <dbReference type="SAM" id="MobiDB-lite"/>
    </source>
</evidence>
<evidence type="ECO:0000313" key="3">
    <source>
        <dbReference type="Proteomes" id="UP001408356"/>
    </source>
</evidence>
<gene>
    <name evidence="2" type="ORF">SUNI508_08710</name>
</gene>
<feature type="region of interest" description="Disordered" evidence="1">
    <location>
        <begin position="177"/>
        <end position="236"/>
    </location>
</feature>
<sequence>MGDSPARQVEGHHARESVATSFASFFEHARGRSHSESPNKKRTRTKSPFVPSSAERKARRRPTPLNLGDARKYGEALSQRKGTQAIHFPLITPAEAQHRQVNDDGTSSVYTDITPSDGAPTVSPLRIKKHVNVLQAYNNWKETTPPKVETPAVRLQSPIEFRPGRSKSMNHATGHLETLPATTYKPPPPSATKQDQKRGLVKSATAHDLESGQKQPQTAQTDNFTPLTPWLMGGDHKRKASKTLFGDHGWLQDTDEKEKSEPQSQKPGSFFDGIKKKAREFAETTNLKPARRLPNPSRVTISLDPREQSLLYCELEFILSNALDSYIKSQLNGGRLDPDKLKKVSDVWNSKGRPRVVGFRYDLETQLELVGLHVGQFRFYGVCQVHESAVSGLLGAMRANARTIRIRTLCQPDSVIAKHILDSQGLLRLIGAVESLQISLAEVSQFFKVVLEREKAIMERFSDGR</sequence>
<evidence type="ECO:0000313" key="2">
    <source>
        <dbReference type="EMBL" id="KAK9417559.1"/>
    </source>
</evidence>
<comment type="caution">
    <text evidence="2">The sequence shown here is derived from an EMBL/GenBank/DDBJ whole genome shotgun (WGS) entry which is preliminary data.</text>
</comment>
<keyword evidence="3" id="KW-1185">Reference proteome</keyword>